<dbReference type="Pfam" id="PF08241">
    <property type="entry name" value="Methyltransf_11"/>
    <property type="match status" value="1"/>
</dbReference>
<dbReference type="AlphaFoldDB" id="A0A1F4VF94"/>
<dbReference type="EMBL" id="MEVI01000001">
    <property type="protein sequence ID" value="OGC55857.1"/>
    <property type="molecule type" value="Genomic_DNA"/>
</dbReference>
<feature type="domain" description="Methyltransferase type 11" evidence="2">
    <location>
        <begin position="50"/>
        <end position="145"/>
    </location>
</feature>
<dbReference type="GO" id="GO:0008757">
    <property type="term" value="F:S-adenosylmethionine-dependent methyltransferase activity"/>
    <property type="evidence" value="ECO:0007669"/>
    <property type="project" value="InterPro"/>
</dbReference>
<evidence type="ECO:0000259" key="2">
    <source>
        <dbReference type="Pfam" id="PF08241"/>
    </source>
</evidence>
<dbReference type="InterPro" id="IPR029063">
    <property type="entry name" value="SAM-dependent_MTases_sf"/>
</dbReference>
<dbReference type="Gene3D" id="3.40.50.150">
    <property type="entry name" value="Vaccinia Virus protein VP39"/>
    <property type="match status" value="1"/>
</dbReference>
<reference evidence="3 4" key="1">
    <citation type="journal article" date="2016" name="Nat. Commun.">
        <title>Thousands of microbial genomes shed light on interconnected biogeochemical processes in an aquifer system.</title>
        <authorList>
            <person name="Anantharaman K."/>
            <person name="Brown C.T."/>
            <person name="Hug L.A."/>
            <person name="Sharon I."/>
            <person name="Castelle C.J."/>
            <person name="Probst A.J."/>
            <person name="Thomas B.C."/>
            <person name="Singh A."/>
            <person name="Wilkins M.J."/>
            <person name="Karaoz U."/>
            <person name="Brodie E.L."/>
            <person name="Williams K.H."/>
            <person name="Hubbard S.S."/>
            <person name="Banfield J.F."/>
        </authorList>
    </citation>
    <scope>NUCLEOTIDE SEQUENCE [LARGE SCALE GENOMIC DNA]</scope>
</reference>
<organism evidence="3 4">
    <name type="scientific">candidate division WWE3 bacterium RIFCSPLOWO2_01_FULL_41_18</name>
    <dbReference type="NCBI Taxonomy" id="1802625"/>
    <lineage>
        <taxon>Bacteria</taxon>
        <taxon>Katanobacteria</taxon>
    </lineage>
</organism>
<name>A0A1F4VF94_UNCKA</name>
<dbReference type="InterPro" id="IPR050447">
    <property type="entry name" value="Erg6_SMT_methyltransf"/>
</dbReference>
<protein>
    <recommendedName>
        <fullName evidence="2">Methyltransferase type 11 domain-containing protein</fullName>
    </recommendedName>
</protein>
<gene>
    <name evidence="3" type="ORF">A3A78_02355</name>
</gene>
<dbReference type="SUPFAM" id="SSF53335">
    <property type="entry name" value="S-adenosyl-L-methionine-dependent methyltransferases"/>
    <property type="match status" value="1"/>
</dbReference>
<evidence type="ECO:0000313" key="3">
    <source>
        <dbReference type="EMBL" id="OGC55857.1"/>
    </source>
</evidence>
<dbReference type="InterPro" id="IPR013216">
    <property type="entry name" value="Methyltransf_11"/>
</dbReference>
<evidence type="ECO:0000256" key="1">
    <source>
        <dbReference type="ARBA" id="ARBA00022679"/>
    </source>
</evidence>
<dbReference type="PANTHER" id="PTHR44068">
    <property type="entry name" value="ZGC:194242"/>
    <property type="match status" value="1"/>
</dbReference>
<dbReference type="Proteomes" id="UP000176504">
    <property type="component" value="Unassembled WGS sequence"/>
</dbReference>
<accession>A0A1F4VF94</accession>
<comment type="caution">
    <text evidence="3">The sequence shown here is derived from an EMBL/GenBank/DDBJ whole genome shotgun (WGS) entry which is preliminary data.</text>
</comment>
<dbReference type="PANTHER" id="PTHR44068:SF11">
    <property type="entry name" value="GERANYL DIPHOSPHATE 2-C-METHYLTRANSFERASE"/>
    <property type="match status" value="1"/>
</dbReference>
<sequence>MSFGYFPDFKGKNKPADLLLSILGYPYPPRRNEARLVFKELKPANEDKILDVGCGDGVFTNDLIKQGYDVTGLDVMEGAIKKAKERAAKMGLRAKYAEASAGKMPFEENTFDKIFSISTFEHIKDEENAFNECFRVLKPEGIFVLSVPTPKIMPIIKVLIKLPPKIKKLLFNSVLSHASTPKQYRQLADKKYTHYQTYTEDQLVSKLEKRGFKINKINYNIKFFSILPHSIIHSLKFFEWNKDNKNKYSFASELAIVTTFPFFYPFYLADDILSSKGYSLVVKCSK</sequence>
<evidence type="ECO:0000313" key="4">
    <source>
        <dbReference type="Proteomes" id="UP000176504"/>
    </source>
</evidence>
<keyword evidence="1" id="KW-0808">Transferase</keyword>
<proteinExistence type="predicted"/>
<dbReference type="CDD" id="cd02440">
    <property type="entry name" value="AdoMet_MTases"/>
    <property type="match status" value="1"/>
</dbReference>